<dbReference type="Proteomes" id="UP000623467">
    <property type="component" value="Unassembled WGS sequence"/>
</dbReference>
<feature type="region of interest" description="Disordered" evidence="1">
    <location>
        <begin position="1"/>
        <end position="21"/>
    </location>
</feature>
<reference evidence="2" key="1">
    <citation type="submission" date="2020-05" db="EMBL/GenBank/DDBJ databases">
        <title>Mycena genomes resolve the evolution of fungal bioluminescence.</title>
        <authorList>
            <person name="Tsai I.J."/>
        </authorList>
    </citation>
    <scope>NUCLEOTIDE SEQUENCE</scope>
    <source>
        <strain evidence="2">160909Yilan</strain>
    </source>
</reference>
<accession>A0A8H7DK41</accession>
<sequence>MRAPQTFRSHRSRTALLPAPPKRDVCSLSQISESKLIPRAGSAERETTRTQSRCFSGTSSAFKLHILRTFKPHPPRGRSALILSLVLSRRCSGDHTRTRRVVMEGTTTGCIPHPNPPLYYPPATQRVLASQHDRSRLVP</sequence>
<dbReference type="EMBL" id="JACAZH010000001">
    <property type="protein sequence ID" value="KAF7377140.1"/>
    <property type="molecule type" value="Genomic_DNA"/>
</dbReference>
<name>A0A8H7DK41_9AGAR</name>
<evidence type="ECO:0000313" key="3">
    <source>
        <dbReference type="Proteomes" id="UP000623467"/>
    </source>
</evidence>
<gene>
    <name evidence="2" type="ORF">MSAN_00133100</name>
</gene>
<proteinExistence type="predicted"/>
<evidence type="ECO:0000313" key="2">
    <source>
        <dbReference type="EMBL" id="KAF7377140.1"/>
    </source>
</evidence>
<evidence type="ECO:0000256" key="1">
    <source>
        <dbReference type="SAM" id="MobiDB-lite"/>
    </source>
</evidence>
<dbReference type="AlphaFoldDB" id="A0A8H7DK41"/>
<protein>
    <submittedName>
        <fullName evidence="2">Uncharacterized protein</fullName>
    </submittedName>
</protein>
<comment type="caution">
    <text evidence="2">The sequence shown here is derived from an EMBL/GenBank/DDBJ whole genome shotgun (WGS) entry which is preliminary data.</text>
</comment>
<keyword evidence="3" id="KW-1185">Reference proteome</keyword>
<organism evidence="2 3">
    <name type="scientific">Mycena sanguinolenta</name>
    <dbReference type="NCBI Taxonomy" id="230812"/>
    <lineage>
        <taxon>Eukaryota</taxon>
        <taxon>Fungi</taxon>
        <taxon>Dikarya</taxon>
        <taxon>Basidiomycota</taxon>
        <taxon>Agaricomycotina</taxon>
        <taxon>Agaricomycetes</taxon>
        <taxon>Agaricomycetidae</taxon>
        <taxon>Agaricales</taxon>
        <taxon>Marasmiineae</taxon>
        <taxon>Mycenaceae</taxon>
        <taxon>Mycena</taxon>
    </lineage>
</organism>